<evidence type="ECO:0000313" key="1">
    <source>
        <dbReference type="EMBL" id="VAX31227.1"/>
    </source>
</evidence>
<sequence length="140" mass="14760">MKSGIIVVVLAGIVVMGGIAYAFHRTGDRPVNEVVAVTANPHGLSEVVYVDDLAKKPEDFKGELVLRGAVAGVSKTNGVFAVVDSREFESCGVLTCALNTIPVKFDGELPEPKTIVEITGRVIRGENGLIINAESVKAVK</sequence>
<accession>A0A3B1DRA6</accession>
<gene>
    <name evidence="1" type="ORF">MNBD_NITROSPIRAE03-1148</name>
</gene>
<organism evidence="1">
    <name type="scientific">hydrothermal vent metagenome</name>
    <dbReference type="NCBI Taxonomy" id="652676"/>
    <lineage>
        <taxon>unclassified sequences</taxon>
        <taxon>metagenomes</taxon>
        <taxon>ecological metagenomes</taxon>
    </lineage>
</organism>
<name>A0A3B1DRA6_9ZZZZ</name>
<dbReference type="EMBL" id="UOGI01000103">
    <property type="protein sequence ID" value="VAX31227.1"/>
    <property type="molecule type" value="Genomic_DNA"/>
</dbReference>
<protein>
    <submittedName>
        <fullName evidence="1">Uncharacterized protein</fullName>
    </submittedName>
</protein>
<reference evidence="1" key="1">
    <citation type="submission" date="2018-06" db="EMBL/GenBank/DDBJ databases">
        <authorList>
            <person name="Zhirakovskaya E."/>
        </authorList>
    </citation>
    <scope>NUCLEOTIDE SEQUENCE</scope>
</reference>
<proteinExistence type="predicted"/>
<dbReference type="AlphaFoldDB" id="A0A3B1DRA6"/>